<sequence length="141" mass="16345">MISSREIEVRYSETDQMGVVYHANYLTWFELGRTKFFQDLGYHIMDLEQKGIIFPVREINIEYLTACRYGEVIIVETSVKKFSKIKTVYQHVIKNKDGELKARGESTVVCVQKDNFSLAKIDKVAPDVYEVYKNVTTTKSS</sequence>
<dbReference type="OrthoDB" id="9800856at2"/>
<keyword evidence="2 3" id="KW-0378">Hydrolase</keyword>
<dbReference type="PANTHER" id="PTHR31793:SF27">
    <property type="entry name" value="NOVEL THIOESTERASE SUPERFAMILY DOMAIN AND SAPOSIN A-TYPE DOMAIN CONTAINING PROTEIN (0610012H03RIK)"/>
    <property type="match status" value="1"/>
</dbReference>
<dbReference type="SUPFAM" id="SSF54637">
    <property type="entry name" value="Thioesterase/thiol ester dehydrase-isomerase"/>
    <property type="match status" value="1"/>
</dbReference>
<dbReference type="PIRSF" id="PIRSF003230">
    <property type="entry name" value="YbgC"/>
    <property type="match status" value="1"/>
</dbReference>
<comment type="caution">
    <text evidence="3">The sequence shown here is derived from an EMBL/GenBank/DDBJ whole genome shotgun (WGS) entry which is preliminary data.</text>
</comment>
<reference evidence="3 4" key="2">
    <citation type="journal article" date="2013" name="PLoS ONE">
        <title>INDIGO - INtegrated Data Warehouse of MIcrobial GenOmes with Examples from the Red Sea Extremophiles.</title>
        <authorList>
            <person name="Alam I."/>
            <person name="Antunes A."/>
            <person name="Kamau A.A."/>
            <person name="Ba Alawi W."/>
            <person name="Kalkatawi M."/>
            <person name="Stingl U."/>
            <person name="Bajic V.B."/>
        </authorList>
    </citation>
    <scope>NUCLEOTIDE SEQUENCE [LARGE SCALE GENOMIC DNA]</scope>
    <source>
        <strain evidence="3 4">SSD-17B</strain>
    </source>
</reference>
<dbReference type="InterPro" id="IPR050563">
    <property type="entry name" value="4-hydroxybenzoyl-CoA_TE"/>
</dbReference>
<proteinExistence type="inferred from homology"/>
<dbReference type="EMBL" id="AFNU02000014">
    <property type="protein sequence ID" value="ERJ11205.1"/>
    <property type="molecule type" value="Genomic_DNA"/>
</dbReference>
<dbReference type="PANTHER" id="PTHR31793">
    <property type="entry name" value="4-HYDROXYBENZOYL-COA THIOESTERASE FAMILY MEMBER"/>
    <property type="match status" value="1"/>
</dbReference>
<protein>
    <submittedName>
        <fullName evidence="3">Uncharacterized protein</fullName>
    </submittedName>
</protein>
<dbReference type="Pfam" id="PF13279">
    <property type="entry name" value="4HBT_2"/>
    <property type="match status" value="1"/>
</dbReference>
<name>U2FE01_9MOLU</name>
<gene>
    <name evidence="3" type="ORF">HLPCO_002774</name>
</gene>
<dbReference type="eggNOG" id="COG0824">
    <property type="taxonomic scope" value="Bacteria"/>
</dbReference>
<dbReference type="CDD" id="cd00586">
    <property type="entry name" value="4HBT"/>
    <property type="match status" value="1"/>
</dbReference>
<dbReference type="Proteomes" id="UP000005707">
    <property type="component" value="Unassembled WGS sequence"/>
</dbReference>
<dbReference type="GO" id="GO:0047617">
    <property type="term" value="F:fatty acyl-CoA hydrolase activity"/>
    <property type="evidence" value="ECO:0007669"/>
    <property type="project" value="TreeGrafter"/>
</dbReference>
<dbReference type="AlphaFoldDB" id="U2FE01"/>
<dbReference type="InterPro" id="IPR006684">
    <property type="entry name" value="YbgC/YbaW"/>
</dbReference>
<dbReference type="Gene3D" id="3.10.129.10">
    <property type="entry name" value="Hotdog Thioesterase"/>
    <property type="match status" value="1"/>
</dbReference>
<comment type="similarity">
    <text evidence="1">Belongs to the 4-hydroxybenzoyl-CoA thioesterase family.</text>
</comment>
<evidence type="ECO:0000256" key="1">
    <source>
        <dbReference type="ARBA" id="ARBA00005953"/>
    </source>
</evidence>
<dbReference type="STRING" id="1033810.HLPCO_002774"/>
<reference evidence="3 4" key="1">
    <citation type="journal article" date="2011" name="J. Bacteriol.">
        <title>Genome sequence of Haloplasma contractile, an unusual contractile bacterium from a deep-sea anoxic brine lake.</title>
        <authorList>
            <person name="Antunes A."/>
            <person name="Alam I."/>
            <person name="El Dorry H."/>
            <person name="Siam R."/>
            <person name="Robertson A."/>
            <person name="Bajic V.B."/>
            <person name="Stingl U."/>
        </authorList>
    </citation>
    <scope>NUCLEOTIDE SEQUENCE [LARGE SCALE GENOMIC DNA]</scope>
    <source>
        <strain evidence="3 4">SSD-17B</strain>
    </source>
</reference>
<dbReference type="RefSeq" id="WP_008824608.1">
    <property type="nucleotide sequence ID" value="NZ_AFNU02000014.1"/>
</dbReference>
<dbReference type="InParanoid" id="U2FE01"/>
<organism evidence="3 4">
    <name type="scientific">Haloplasma contractile SSD-17B</name>
    <dbReference type="NCBI Taxonomy" id="1033810"/>
    <lineage>
        <taxon>Bacteria</taxon>
        <taxon>Bacillati</taxon>
        <taxon>Mycoplasmatota</taxon>
        <taxon>Mollicutes</taxon>
        <taxon>Haloplasmatales</taxon>
        <taxon>Haloplasmataceae</taxon>
        <taxon>Haloplasma</taxon>
    </lineage>
</organism>
<evidence type="ECO:0000313" key="4">
    <source>
        <dbReference type="Proteomes" id="UP000005707"/>
    </source>
</evidence>
<evidence type="ECO:0000313" key="3">
    <source>
        <dbReference type="EMBL" id="ERJ11205.1"/>
    </source>
</evidence>
<keyword evidence="4" id="KW-1185">Reference proteome</keyword>
<dbReference type="FunCoup" id="U2FE01">
    <property type="interactions" value="104"/>
</dbReference>
<dbReference type="NCBIfam" id="TIGR00051">
    <property type="entry name" value="YbgC/FadM family acyl-CoA thioesterase"/>
    <property type="match status" value="1"/>
</dbReference>
<evidence type="ECO:0000256" key="2">
    <source>
        <dbReference type="ARBA" id="ARBA00022801"/>
    </source>
</evidence>
<accession>U2FE01</accession>
<dbReference type="InterPro" id="IPR029069">
    <property type="entry name" value="HotDog_dom_sf"/>
</dbReference>